<sequence length="151" mass="17387">MAGKDEALGIIKYELTDLRQRIIDNHIRARQKASGKTISSLRVEITENSGILWGRKAFGTLETGRRPRGVPKGFYKIILDWVEYKGIRVEKPKTFAYFVARKIAKEGTQLYRDGGRDDIYSKEIEITVKTILEKVFGIFERDVTHINLNNK</sequence>
<evidence type="ECO:0000313" key="1">
    <source>
        <dbReference type="EMBL" id="DAG03088.1"/>
    </source>
</evidence>
<name>A0A8S5V8R5_9CAUD</name>
<dbReference type="EMBL" id="BK016222">
    <property type="protein sequence ID" value="DAG03088.1"/>
    <property type="molecule type" value="Genomic_DNA"/>
</dbReference>
<organism evidence="1">
    <name type="scientific">Siphoviridae sp. cttma3</name>
    <dbReference type="NCBI Taxonomy" id="2825708"/>
    <lineage>
        <taxon>Viruses</taxon>
        <taxon>Duplodnaviria</taxon>
        <taxon>Heunggongvirae</taxon>
        <taxon>Uroviricota</taxon>
        <taxon>Caudoviricetes</taxon>
    </lineage>
</organism>
<protein>
    <submittedName>
        <fullName evidence="1">Uncharacterized protein</fullName>
    </submittedName>
</protein>
<reference evidence="1" key="1">
    <citation type="journal article" date="2021" name="Proc. Natl. Acad. Sci. U.S.A.">
        <title>A Catalog of Tens of Thousands of Viruses from Human Metagenomes Reveals Hidden Associations with Chronic Diseases.</title>
        <authorList>
            <person name="Tisza M.J."/>
            <person name="Buck C.B."/>
        </authorList>
    </citation>
    <scope>NUCLEOTIDE SEQUENCE</scope>
    <source>
        <strain evidence="1">Cttma3</strain>
    </source>
</reference>
<proteinExistence type="predicted"/>
<accession>A0A8S5V8R5</accession>